<comment type="caution">
    <text evidence="9">The sequence shown here is derived from an EMBL/GenBank/DDBJ whole genome shotgun (WGS) entry which is preliminary data.</text>
</comment>
<feature type="transmembrane region" description="Helical" evidence="6">
    <location>
        <begin position="21"/>
        <end position="41"/>
    </location>
</feature>
<protein>
    <submittedName>
        <fullName evidence="9">ABC transport system permease protein</fullName>
    </submittedName>
</protein>
<sequence length="784" mass="87705">MIKNYFKIAWRNLLKNKGFTFINIAGLAVGMASAAIILFWIQDEVTFDRFFDKQDRLYLTYNRSKVEKEIWAWQTTPKIMAPTMKAAYPEVEDATRINDANYLFTVGNKHLNVHGYHADPGFFNMFSFPLVKGNPKTALSSTSGIAITEKLAVKLFGNEDPMGKIIRIDSNAHFKVTALIKDLPANTRFKFEYLMPWSYLKTIGQDDQWWGNNSVKTYVLVKPNVTEAAINAKIKNITRSHSDVKDIDVFLYPANKWHLYSKFENGVNTGGLISTVRIFAVIAAFILLIACINFMNLSTARSEKRAKEVGIRKVAGAPKQLLVAQFIGESVFISFIAGVLAIIIVQLSLSSFNELTSKELHIPYDNVAFWLISLGFILFTGLVAGSYPAFFLSSFKPVSVLKGTYKAANALVTPRKVLVVTQFTFAIILIICTIVIRKQIQHANDREVGYKSDKLVFTVFTGDVSKHYQIIRNEMMSSGAVTSVTKTSAPITQGWSDSWGFDWRGKAPGSKIDFDVFNVDGDFAKTVGVKIIAGRDIDPKSYPTDSSAIMVNESAAKAMGFKNPVGEIVKRDERTLTIVGEIKDFILGSPYEKQKPMIIQGPGWWFSVIHYRLNSAHSTEANLKTIEQIFKKYNPDYPFDYNFVDEDYSTKFKSEQRIGTLASLFAGLTIFISCLGLFGLATYMAQNRIKEVGVRKVLGASVTRITALLSRDFLALVIISFLIATPIAWYTMSEWLSSYDYRITIGIETFIAAGLITIFIALATVSFQAIRAAIANPVKSLRSE</sequence>
<dbReference type="Pfam" id="PF12704">
    <property type="entry name" value="MacB_PCD"/>
    <property type="match status" value="1"/>
</dbReference>
<feature type="domain" description="ABC3 transporter permease C-terminal" evidence="7">
    <location>
        <begin position="664"/>
        <end position="777"/>
    </location>
</feature>
<evidence type="ECO:0000259" key="7">
    <source>
        <dbReference type="Pfam" id="PF02687"/>
    </source>
</evidence>
<keyword evidence="4 6" id="KW-1133">Transmembrane helix</keyword>
<dbReference type="Pfam" id="PF02687">
    <property type="entry name" value="FtsX"/>
    <property type="match status" value="2"/>
</dbReference>
<reference evidence="10" key="1">
    <citation type="submission" date="2023-07" db="EMBL/GenBank/DDBJ databases">
        <title>Functional and genomic diversity of the sorghum phyllosphere microbiome.</title>
        <authorList>
            <person name="Shade A."/>
        </authorList>
    </citation>
    <scope>NUCLEOTIDE SEQUENCE [LARGE SCALE GENOMIC DNA]</scope>
    <source>
        <strain evidence="10">SORGH_AS_0422</strain>
    </source>
</reference>
<evidence type="ECO:0000256" key="2">
    <source>
        <dbReference type="ARBA" id="ARBA00022475"/>
    </source>
</evidence>
<evidence type="ECO:0000256" key="5">
    <source>
        <dbReference type="ARBA" id="ARBA00023136"/>
    </source>
</evidence>
<feature type="transmembrane region" description="Helical" evidence="6">
    <location>
        <begin position="661"/>
        <end position="685"/>
    </location>
</feature>
<evidence type="ECO:0000256" key="4">
    <source>
        <dbReference type="ARBA" id="ARBA00022989"/>
    </source>
</evidence>
<dbReference type="RefSeq" id="WP_311947567.1">
    <property type="nucleotide sequence ID" value="NZ_JAVLVU010000001.1"/>
</dbReference>
<accession>A0ABU3GSL9</accession>
<feature type="domain" description="ABC3 transporter permease C-terminal" evidence="7">
    <location>
        <begin position="281"/>
        <end position="395"/>
    </location>
</feature>
<keyword evidence="10" id="KW-1185">Reference proteome</keyword>
<evidence type="ECO:0000313" key="10">
    <source>
        <dbReference type="Proteomes" id="UP001258315"/>
    </source>
</evidence>
<evidence type="ECO:0000256" key="1">
    <source>
        <dbReference type="ARBA" id="ARBA00004651"/>
    </source>
</evidence>
<dbReference type="PANTHER" id="PTHR30572:SF18">
    <property type="entry name" value="ABC-TYPE MACROLIDE FAMILY EXPORT SYSTEM PERMEASE COMPONENT 2"/>
    <property type="match status" value="1"/>
</dbReference>
<dbReference type="PANTHER" id="PTHR30572">
    <property type="entry name" value="MEMBRANE COMPONENT OF TRANSPORTER-RELATED"/>
    <property type="match status" value="1"/>
</dbReference>
<feature type="transmembrane region" description="Helical" evidence="6">
    <location>
        <begin position="416"/>
        <end position="436"/>
    </location>
</feature>
<feature type="domain" description="MacB-like periplasmic core" evidence="8">
    <location>
        <begin position="20"/>
        <end position="236"/>
    </location>
</feature>
<name>A0ABU3GSL9_9SPHI</name>
<comment type="subcellular location">
    <subcellularLocation>
        <location evidence="1">Cell membrane</location>
        <topology evidence="1">Multi-pass membrane protein</topology>
    </subcellularLocation>
</comment>
<keyword evidence="3 6" id="KW-0812">Transmembrane</keyword>
<feature type="transmembrane region" description="Helical" evidence="6">
    <location>
        <begin position="713"/>
        <end position="730"/>
    </location>
</feature>
<proteinExistence type="predicted"/>
<feature type="transmembrane region" description="Helical" evidence="6">
    <location>
        <begin position="321"/>
        <end position="347"/>
    </location>
</feature>
<evidence type="ECO:0000256" key="6">
    <source>
        <dbReference type="SAM" id="Phobius"/>
    </source>
</evidence>
<dbReference type="InterPro" id="IPR050250">
    <property type="entry name" value="Macrolide_Exporter_MacB"/>
</dbReference>
<dbReference type="InterPro" id="IPR025857">
    <property type="entry name" value="MacB_PCD"/>
</dbReference>
<evidence type="ECO:0000256" key="3">
    <source>
        <dbReference type="ARBA" id="ARBA00022692"/>
    </source>
</evidence>
<keyword evidence="2" id="KW-1003">Cell membrane</keyword>
<evidence type="ECO:0000259" key="8">
    <source>
        <dbReference type="Pfam" id="PF12704"/>
    </source>
</evidence>
<gene>
    <name evidence="9" type="ORF">QE417_000732</name>
</gene>
<dbReference type="InterPro" id="IPR003838">
    <property type="entry name" value="ABC3_permease_C"/>
</dbReference>
<feature type="transmembrane region" description="Helical" evidence="6">
    <location>
        <begin position="750"/>
        <end position="774"/>
    </location>
</feature>
<keyword evidence="5 6" id="KW-0472">Membrane</keyword>
<organism evidence="9 10">
    <name type="scientific">Mucilaginibacter terrae</name>
    <dbReference type="NCBI Taxonomy" id="1955052"/>
    <lineage>
        <taxon>Bacteria</taxon>
        <taxon>Pseudomonadati</taxon>
        <taxon>Bacteroidota</taxon>
        <taxon>Sphingobacteriia</taxon>
        <taxon>Sphingobacteriales</taxon>
        <taxon>Sphingobacteriaceae</taxon>
        <taxon>Mucilaginibacter</taxon>
    </lineage>
</organism>
<dbReference type="Proteomes" id="UP001258315">
    <property type="component" value="Unassembled WGS sequence"/>
</dbReference>
<feature type="transmembrane region" description="Helical" evidence="6">
    <location>
        <begin position="367"/>
        <end position="395"/>
    </location>
</feature>
<evidence type="ECO:0000313" key="9">
    <source>
        <dbReference type="EMBL" id="MDT3401660.1"/>
    </source>
</evidence>
<dbReference type="EMBL" id="JAVLVU010000001">
    <property type="protein sequence ID" value="MDT3401660.1"/>
    <property type="molecule type" value="Genomic_DNA"/>
</dbReference>
<feature type="transmembrane region" description="Helical" evidence="6">
    <location>
        <begin position="278"/>
        <end position="300"/>
    </location>
</feature>